<keyword evidence="2" id="KW-0472">Membrane</keyword>
<sequence>MFGIRDRRREVAVRCVVAMVLTLMTALTGVDQATAAERGPRDITQDYFYVPLHSQEPYTSDVLGLEFAYDGPPRNAELTVDAAGIDGVAVVASGADGCRPRTPSFTCSKQLHPDSEGWNMQELKLRPAAGARAGDSGSLSYTLKPEGLPAVRGSLKVIAGRPELRVNESAALKTATVGETFSVPIVIRNTGDVPARGVVLLIEGTADLSAATRHSNCRYAKDADTIQCLLPDAVIAPGETMRVKPVPRVKPSRAALAERLSYGAWSFHSSGRHPGPPCCVDDPDPDLTPGQGTPLSLAPDPTGGRGTTFTTTPEPTEVKVPVRNTADIEAIGAALRGNVGTTHRIRVGYRNNGPAGTGEIRTVFIAPPGTEVIRAPYDPEAEEEMSDQVCRTKNRGRSYTCSQYSGVGQKVFYEFTLRTTSDDTRSGCVSVSAWTGESGPGGTRVKDTGGSNDTAPVEVAENGTVSCALPEEDDSAGVGGWAVGTGIAALAGSVLLVAGHRRRKASRSGPTPTPWWLTRFERVR</sequence>
<reference evidence="4 5" key="1">
    <citation type="submission" date="2022-10" db="EMBL/GenBank/DDBJ databases">
        <title>The complete genomes of actinobacterial strains from the NBC collection.</title>
        <authorList>
            <person name="Joergensen T.S."/>
            <person name="Alvarez Arevalo M."/>
            <person name="Sterndorff E.B."/>
            <person name="Faurdal D."/>
            <person name="Vuksanovic O."/>
            <person name="Mourched A.-S."/>
            <person name="Charusanti P."/>
            <person name="Shaw S."/>
            <person name="Blin K."/>
            <person name="Weber T."/>
        </authorList>
    </citation>
    <scope>NUCLEOTIDE SEQUENCE [LARGE SCALE GENOMIC DNA]</scope>
    <source>
        <strain evidence="4 5">NBC 01752</strain>
    </source>
</reference>
<feature type="region of interest" description="Disordered" evidence="1">
    <location>
        <begin position="282"/>
        <end position="315"/>
    </location>
</feature>
<proteinExistence type="predicted"/>
<organism evidence="4 5">
    <name type="scientific">Streptomyces phaeochromogenes</name>
    <dbReference type="NCBI Taxonomy" id="1923"/>
    <lineage>
        <taxon>Bacteria</taxon>
        <taxon>Bacillati</taxon>
        <taxon>Actinomycetota</taxon>
        <taxon>Actinomycetes</taxon>
        <taxon>Kitasatosporales</taxon>
        <taxon>Streptomycetaceae</taxon>
        <taxon>Streptomyces</taxon>
        <taxon>Streptomyces phaeochromogenes group</taxon>
    </lineage>
</organism>
<evidence type="ECO:0000313" key="5">
    <source>
        <dbReference type="Proteomes" id="UP001340816"/>
    </source>
</evidence>
<feature type="chain" id="PRO_5046999642" description="DUF11 domain-containing protein" evidence="3">
    <location>
        <begin position="36"/>
        <end position="524"/>
    </location>
</feature>
<dbReference type="Proteomes" id="UP001340816">
    <property type="component" value="Chromosome"/>
</dbReference>
<evidence type="ECO:0008006" key="6">
    <source>
        <dbReference type="Google" id="ProtNLM"/>
    </source>
</evidence>
<evidence type="ECO:0000256" key="1">
    <source>
        <dbReference type="SAM" id="MobiDB-lite"/>
    </source>
</evidence>
<feature type="transmembrane region" description="Helical" evidence="2">
    <location>
        <begin position="478"/>
        <end position="498"/>
    </location>
</feature>
<evidence type="ECO:0000256" key="3">
    <source>
        <dbReference type="SAM" id="SignalP"/>
    </source>
</evidence>
<gene>
    <name evidence="4" type="ORF">OHB35_04855</name>
</gene>
<keyword evidence="3" id="KW-0732">Signal</keyword>
<accession>A0ABZ1H367</accession>
<feature type="region of interest" description="Disordered" evidence="1">
    <location>
        <begin position="431"/>
        <end position="452"/>
    </location>
</feature>
<evidence type="ECO:0000256" key="2">
    <source>
        <dbReference type="SAM" id="Phobius"/>
    </source>
</evidence>
<protein>
    <recommendedName>
        <fullName evidence="6">DUF11 domain-containing protein</fullName>
    </recommendedName>
</protein>
<dbReference type="RefSeq" id="WP_326757951.1">
    <property type="nucleotide sequence ID" value="NZ_CP108011.1"/>
</dbReference>
<dbReference type="EMBL" id="CP109135">
    <property type="protein sequence ID" value="WSD12605.1"/>
    <property type="molecule type" value="Genomic_DNA"/>
</dbReference>
<keyword evidence="2" id="KW-0812">Transmembrane</keyword>
<name>A0ABZ1H367_STRPH</name>
<keyword evidence="2" id="KW-1133">Transmembrane helix</keyword>
<keyword evidence="5" id="KW-1185">Reference proteome</keyword>
<feature type="signal peptide" evidence="3">
    <location>
        <begin position="1"/>
        <end position="35"/>
    </location>
</feature>
<evidence type="ECO:0000313" key="4">
    <source>
        <dbReference type="EMBL" id="WSD12605.1"/>
    </source>
</evidence>